<evidence type="ECO:0000313" key="3">
    <source>
        <dbReference type="EMBL" id="TVU92054.1"/>
    </source>
</evidence>
<feature type="coiled-coil region" evidence="1">
    <location>
        <begin position="109"/>
        <end position="136"/>
    </location>
</feature>
<protein>
    <recommendedName>
        <fullName evidence="5">Lipoprotein</fullName>
    </recommendedName>
</protein>
<name>A0A558JEI9_9GAMM</name>
<accession>A0A558JEI9</accession>
<keyword evidence="1" id="KW-0175">Coiled coil</keyword>
<keyword evidence="2" id="KW-0732">Signal</keyword>
<evidence type="ECO:0000313" key="4">
    <source>
        <dbReference type="Proteomes" id="UP000317288"/>
    </source>
</evidence>
<dbReference type="Proteomes" id="UP000317288">
    <property type="component" value="Unassembled WGS sequence"/>
</dbReference>
<evidence type="ECO:0000256" key="2">
    <source>
        <dbReference type="SAM" id="SignalP"/>
    </source>
</evidence>
<gene>
    <name evidence="3" type="ORF">FQP89_02680</name>
</gene>
<comment type="caution">
    <text evidence="3">The sequence shown here is derived from an EMBL/GenBank/DDBJ whole genome shotgun (WGS) entry which is preliminary data.</text>
</comment>
<reference evidence="3 4" key="1">
    <citation type="submission" date="2019-07" db="EMBL/GenBank/DDBJ databases">
        <title>Diversity of Bacteria from Kongsfjorden, Arctic.</title>
        <authorList>
            <person name="Yu Y."/>
        </authorList>
    </citation>
    <scope>NUCLEOTIDE SEQUENCE [LARGE SCALE GENOMIC DNA]</scope>
    <source>
        <strain evidence="3 4">SM1922</strain>
    </source>
</reference>
<dbReference type="RefSeq" id="WP_144809819.1">
    <property type="nucleotide sequence ID" value="NZ_VNFE01000001.1"/>
</dbReference>
<organism evidence="3 4">
    <name type="scientific">Vreelandella titanicae</name>
    <dbReference type="NCBI Taxonomy" id="664683"/>
    <lineage>
        <taxon>Bacteria</taxon>
        <taxon>Pseudomonadati</taxon>
        <taxon>Pseudomonadota</taxon>
        <taxon>Gammaproteobacteria</taxon>
        <taxon>Oceanospirillales</taxon>
        <taxon>Halomonadaceae</taxon>
        <taxon>Vreelandella</taxon>
    </lineage>
</organism>
<dbReference type="AlphaFoldDB" id="A0A558JEI9"/>
<evidence type="ECO:0000256" key="1">
    <source>
        <dbReference type="SAM" id="Coils"/>
    </source>
</evidence>
<sequence>MSQLFTYWTRTASRLGLCLVALLLAGCQSSMGPMSWDTGYRQMTTTDAAHESTIMPRLCQAGPDDAERAGLPPGCANDFNLQQMIVEPQDLVRGRAMGPAMGAPVADAANEYLNGRERANQRRSLLEQEARNAIGTNATTSDL</sequence>
<evidence type="ECO:0008006" key="5">
    <source>
        <dbReference type="Google" id="ProtNLM"/>
    </source>
</evidence>
<feature type="signal peptide" evidence="2">
    <location>
        <begin position="1"/>
        <end position="32"/>
    </location>
</feature>
<dbReference type="EMBL" id="VNFE01000001">
    <property type="protein sequence ID" value="TVU92054.1"/>
    <property type="molecule type" value="Genomic_DNA"/>
</dbReference>
<proteinExistence type="predicted"/>
<feature type="chain" id="PRO_5022108667" description="Lipoprotein" evidence="2">
    <location>
        <begin position="33"/>
        <end position="143"/>
    </location>
</feature>